<evidence type="ECO:0000313" key="2">
    <source>
        <dbReference type="Proteomes" id="UP000805704"/>
    </source>
</evidence>
<comment type="caution">
    <text evidence="1">The sequence shown here is derived from an EMBL/GenBank/DDBJ whole genome shotgun (WGS) entry which is preliminary data.</text>
</comment>
<dbReference type="Proteomes" id="UP000805704">
    <property type="component" value="Chromosome 23"/>
</dbReference>
<accession>A0ACB7ESY2</accession>
<dbReference type="EMBL" id="CM024811">
    <property type="protein sequence ID" value="KAG8005154.1"/>
    <property type="molecule type" value="Genomic_DNA"/>
</dbReference>
<reference evidence="1" key="1">
    <citation type="submission" date="2020-04" db="EMBL/GenBank/DDBJ databases">
        <title>A chromosome-scale assembly and high-density genetic map of the yellow drum (Nibea albiflora) genome.</title>
        <authorList>
            <person name="Xu D."/>
            <person name="Zhang W."/>
            <person name="Chen R."/>
            <person name="Tan P."/>
            <person name="Wang L."/>
            <person name="Song H."/>
            <person name="Tian L."/>
            <person name="Zhu Q."/>
            <person name="Wang B."/>
        </authorList>
    </citation>
    <scope>NUCLEOTIDE SEQUENCE</scope>
    <source>
        <strain evidence="1">ZJHYS-2018</strain>
    </source>
</reference>
<gene>
    <name evidence="1" type="primary">L-2.3</name>
    <name evidence="1" type="ORF">GBF38_011083</name>
</gene>
<keyword evidence="2" id="KW-1185">Reference proteome</keyword>
<protein>
    <submittedName>
        <fullName evidence="1">Lactose-binding lectin l-2</fullName>
    </submittedName>
</protein>
<evidence type="ECO:0000313" key="1">
    <source>
        <dbReference type="EMBL" id="KAG8005154.1"/>
    </source>
</evidence>
<proteinExistence type="predicted"/>
<name>A0ACB7ESY2_NIBAL</name>
<organism evidence="1 2">
    <name type="scientific">Nibea albiflora</name>
    <name type="common">Yellow drum</name>
    <name type="synonym">Corvina albiflora</name>
    <dbReference type="NCBI Taxonomy" id="240163"/>
    <lineage>
        <taxon>Eukaryota</taxon>
        <taxon>Metazoa</taxon>
        <taxon>Chordata</taxon>
        <taxon>Craniata</taxon>
        <taxon>Vertebrata</taxon>
        <taxon>Euteleostomi</taxon>
        <taxon>Actinopterygii</taxon>
        <taxon>Neopterygii</taxon>
        <taxon>Teleostei</taxon>
        <taxon>Neoteleostei</taxon>
        <taxon>Acanthomorphata</taxon>
        <taxon>Eupercaria</taxon>
        <taxon>Sciaenidae</taxon>
        <taxon>Nibea</taxon>
    </lineage>
</organism>
<sequence>MLLFFFLFGLALGAVPPSEDHRLKLQRGNCPMFWYSFNGRCYKYVASYLTWAEAELYCLSEKANLVSIHSLEEHNFIRDLSKNFDPFQGPTWIGLSDTQKEGGWMWSDGSAVDFLLWDAGEPDNGDGNEDCAHINHGSDLKWNDYPCSKQFTFVCEARPVCP</sequence>